<dbReference type="VEuPathDB" id="FungiDB:HMPREF1120_08486"/>
<dbReference type="GeneID" id="20313125"/>
<dbReference type="AlphaFoldDB" id="H6C8V2"/>
<protein>
    <submittedName>
        <fullName evidence="1">Uncharacterized protein</fullName>
    </submittedName>
</protein>
<name>H6C8V2_EXODN</name>
<dbReference type="EMBL" id="JH226136">
    <property type="protein sequence ID" value="EHY60530.1"/>
    <property type="molecule type" value="Genomic_DNA"/>
</dbReference>
<sequence>MIFPLRARCGALRLYYPTLEHTNIHCGSAIGSIASSGFRRSKRFDFLCELSSQIDNIACKAKSSPPESQRRRWRGVQVSFRSLSKTGYWSPEHSSGRTLEMLSWSSERSPLSGLSPPAWVSAT</sequence>
<keyword evidence="2" id="KW-1185">Reference proteome</keyword>
<dbReference type="InParanoid" id="H6C8V2"/>
<dbReference type="RefSeq" id="XP_009160991.1">
    <property type="nucleotide sequence ID" value="XM_009162743.1"/>
</dbReference>
<gene>
    <name evidence="1" type="ORF">HMPREF1120_08486</name>
</gene>
<reference evidence="1" key="1">
    <citation type="submission" date="2011-07" db="EMBL/GenBank/DDBJ databases">
        <title>The Genome Sequence of Exophiala (Wangiella) dermatitidis NIH/UT8656.</title>
        <authorList>
            <consortium name="The Broad Institute Genome Sequencing Platform"/>
            <person name="Cuomo C."/>
            <person name="Wang Z."/>
            <person name="Hunicke-Smith S."/>
            <person name="Szanislo P.J."/>
            <person name="Earl A."/>
            <person name="Young S.K."/>
            <person name="Zeng Q."/>
            <person name="Gargeya S."/>
            <person name="Fitzgerald M."/>
            <person name="Haas B."/>
            <person name="Abouelleil A."/>
            <person name="Alvarado L."/>
            <person name="Arachchi H.M."/>
            <person name="Berlin A."/>
            <person name="Brown A."/>
            <person name="Chapman S.B."/>
            <person name="Chen Z."/>
            <person name="Dunbar C."/>
            <person name="Freedman E."/>
            <person name="Gearin G."/>
            <person name="Gellesch M."/>
            <person name="Goldberg J."/>
            <person name="Griggs A."/>
            <person name="Gujja S."/>
            <person name="Heiman D."/>
            <person name="Howarth C."/>
            <person name="Larson L."/>
            <person name="Lui A."/>
            <person name="MacDonald P.J.P."/>
            <person name="Montmayeur A."/>
            <person name="Murphy C."/>
            <person name="Neiman D."/>
            <person name="Pearson M."/>
            <person name="Priest M."/>
            <person name="Roberts A."/>
            <person name="Saif S."/>
            <person name="Shea T."/>
            <person name="Shenoy N."/>
            <person name="Sisk P."/>
            <person name="Stolte C."/>
            <person name="Sykes S."/>
            <person name="Wortman J."/>
            <person name="Nusbaum C."/>
            <person name="Birren B."/>
        </authorList>
    </citation>
    <scope>NUCLEOTIDE SEQUENCE</scope>
    <source>
        <strain evidence="1">NIH/UT8656</strain>
    </source>
</reference>
<proteinExistence type="predicted"/>
<dbReference type="Proteomes" id="UP000007304">
    <property type="component" value="Unassembled WGS sequence"/>
</dbReference>
<evidence type="ECO:0000313" key="1">
    <source>
        <dbReference type="EMBL" id="EHY60530.1"/>
    </source>
</evidence>
<organism evidence="1 2">
    <name type="scientific">Exophiala dermatitidis (strain ATCC 34100 / CBS 525.76 / NIH/UT8656)</name>
    <name type="common">Black yeast</name>
    <name type="synonym">Wangiella dermatitidis</name>
    <dbReference type="NCBI Taxonomy" id="858893"/>
    <lineage>
        <taxon>Eukaryota</taxon>
        <taxon>Fungi</taxon>
        <taxon>Dikarya</taxon>
        <taxon>Ascomycota</taxon>
        <taxon>Pezizomycotina</taxon>
        <taxon>Eurotiomycetes</taxon>
        <taxon>Chaetothyriomycetidae</taxon>
        <taxon>Chaetothyriales</taxon>
        <taxon>Herpotrichiellaceae</taxon>
        <taxon>Exophiala</taxon>
    </lineage>
</organism>
<accession>H6C8V2</accession>
<dbReference type="HOGENOM" id="CLU_2015283_0_0_1"/>
<evidence type="ECO:0000313" key="2">
    <source>
        <dbReference type="Proteomes" id="UP000007304"/>
    </source>
</evidence>